<evidence type="ECO:0000313" key="2">
    <source>
        <dbReference type="Proteomes" id="UP001610335"/>
    </source>
</evidence>
<keyword evidence="2" id="KW-1185">Reference proteome</keyword>
<organism evidence="1 2">
    <name type="scientific">Aspergillus cavernicola</name>
    <dbReference type="NCBI Taxonomy" id="176166"/>
    <lineage>
        <taxon>Eukaryota</taxon>
        <taxon>Fungi</taxon>
        <taxon>Dikarya</taxon>
        <taxon>Ascomycota</taxon>
        <taxon>Pezizomycotina</taxon>
        <taxon>Eurotiomycetes</taxon>
        <taxon>Eurotiomycetidae</taxon>
        <taxon>Eurotiales</taxon>
        <taxon>Aspergillaceae</taxon>
        <taxon>Aspergillus</taxon>
        <taxon>Aspergillus subgen. Nidulantes</taxon>
    </lineage>
</organism>
<reference evidence="1 2" key="1">
    <citation type="submission" date="2024-07" db="EMBL/GenBank/DDBJ databases">
        <title>Section-level genome sequencing and comparative genomics of Aspergillus sections Usti and Cavernicolus.</title>
        <authorList>
            <consortium name="Lawrence Berkeley National Laboratory"/>
            <person name="Nybo J.L."/>
            <person name="Vesth T.C."/>
            <person name="Theobald S."/>
            <person name="Frisvad J.C."/>
            <person name="Larsen T.O."/>
            <person name="Kjaerboelling I."/>
            <person name="Rothschild-Mancinelli K."/>
            <person name="Lyhne E.K."/>
            <person name="Kogle M.E."/>
            <person name="Barry K."/>
            <person name="Clum A."/>
            <person name="Na H."/>
            <person name="Ledsgaard L."/>
            <person name="Lin J."/>
            <person name="Lipzen A."/>
            <person name="Kuo A."/>
            <person name="Riley R."/>
            <person name="Mondo S."/>
            <person name="LaButti K."/>
            <person name="Haridas S."/>
            <person name="Pangalinan J."/>
            <person name="Salamov A.A."/>
            <person name="Simmons B.A."/>
            <person name="Magnuson J.K."/>
            <person name="Chen J."/>
            <person name="Drula E."/>
            <person name="Henrissat B."/>
            <person name="Wiebenga A."/>
            <person name="Lubbers R.J."/>
            <person name="Gomes A.C."/>
            <person name="Makela M.R."/>
            <person name="Stajich J."/>
            <person name="Grigoriev I.V."/>
            <person name="Mortensen U.H."/>
            <person name="De vries R.P."/>
            <person name="Baker S.E."/>
            <person name="Andersen M.R."/>
        </authorList>
    </citation>
    <scope>NUCLEOTIDE SEQUENCE [LARGE SCALE GENOMIC DNA]</scope>
    <source>
        <strain evidence="1 2">CBS 600.67</strain>
    </source>
</reference>
<protein>
    <submittedName>
        <fullName evidence="1">Uncharacterized protein</fullName>
    </submittedName>
</protein>
<evidence type="ECO:0000313" key="1">
    <source>
        <dbReference type="EMBL" id="KAL2813819.1"/>
    </source>
</evidence>
<dbReference type="EMBL" id="JBFXLS010000136">
    <property type="protein sequence ID" value="KAL2813819.1"/>
    <property type="molecule type" value="Genomic_DNA"/>
</dbReference>
<dbReference type="PROSITE" id="PS51257">
    <property type="entry name" value="PROKAR_LIPOPROTEIN"/>
    <property type="match status" value="1"/>
</dbReference>
<name>A0ABR4HEA9_9EURO</name>
<comment type="caution">
    <text evidence="1">The sequence shown here is derived from an EMBL/GenBank/DDBJ whole genome shotgun (WGS) entry which is preliminary data.</text>
</comment>
<dbReference type="Proteomes" id="UP001610335">
    <property type="component" value="Unassembled WGS sequence"/>
</dbReference>
<sequence length="171" mass="19453">MGWRPKDGVPFYPWFFGTSCRSVILKFMGYGTGNARQSSAGILILETRFVISSCSAFLAAELYSASSSPILGRCGNQAPNVWHKDHDCIECTHHIFEQQFCCNFQHHIATWLSSNIFCNDPRVEERMISLATGALFMCLVRPPFDSMIVDGPGKAVIQTHRHIDLRYRYLW</sequence>
<accession>A0ABR4HEA9</accession>
<proteinExistence type="predicted"/>
<gene>
    <name evidence="1" type="ORF">BDW59DRAFT_27928</name>
</gene>